<evidence type="ECO:0000313" key="10">
    <source>
        <dbReference type="EMBL" id="MEA5444657.1"/>
    </source>
</evidence>
<dbReference type="EMBL" id="JAYGII010000003">
    <property type="protein sequence ID" value="MEA5444657.1"/>
    <property type="molecule type" value="Genomic_DNA"/>
</dbReference>
<evidence type="ECO:0000256" key="2">
    <source>
        <dbReference type="ARBA" id="ARBA00022730"/>
    </source>
</evidence>
<name>A0AAP6MLJ9_9GAMM</name>
<dbReference type="InterPro" id="IPR036935">
    <property type="entry name" value="Ribosomal_bL9_N_sf"/>
</dbReference>
<dbReference type="Pfam" id="PF01281">
    <property type="entry name" value="Ribosomal_L9_N"/>
    <property type="match status" value="1"/>
</dbReference>
<dbReference type="Pfam" id="PF03948">
    <property type="entry name" value="Ribosomal_L9_C"/>
    <property type="match status" value="1"/>
</dbReference>
<reference evidence="10 11" key="1">
    <citation type="submission" date="2023-12" db="EMBL/GenBank/DDBJ databases">
        <title>Whole-genome sequencing of halo(alkali)philic microorganisms from hypersaline lakes.</title>
        <authorList>
            <person name="Sorokin D.Y."/>
            <person name="Merkel A.Y."/>
            <person name="Messina E."/>
            <person name="Yakimov M."/>
        </authorList>
    </citation>
    <scope>NUCLEOTIDE SEQUENCE [LARGE SCALE GENOMIC DNA]</scope>
    <source>
        <strain evidence="10 11">AB-CW1</strain>
    </source>
</reference>
<dbReference type="HAMAP" id="MF_00503">
    <property type="entry name" value="Ribosomal_bL9"/>
    <property type="match status" value="1"/>
</dbReference>
<dbReference type="RefSeq" id="WP_346050091.1">
    <property type="nucleotide sequence ID" value="NZ_JAYGII010000003.1"/>
</dbReference>
<dbReference type="InterPro" id="IPR009027">
    <property type="entry name" value="Ribosomal_bL9/RNase_H1_N"/>
</dbReference>
<dbReference type="GO" id="GO:0006412">
    <property type="term" value="P:translation"/>
    <property type="evidence" value="ECO:0007669"/>
    <property type="project" value="UniProtKB-UniRule"/>
</dbReference>
<keyword evidence="5 7" id="KW-0687">Ribonucleoprotein</keyword>
<dbReference type="GO" id="GO:0003735">
    <property type="term" value="F:structural constituent of ribosome"/>
    <property type="evidence" value="ECO:0007669"/>
    <property type="project" value="InterPro"/>
</dbReference>
<organism evidence="10 11">
    <name type="scientific">Natronospira elongata</name>
    <dbReference type="NCBI Taxonomy" id="3110268"/>
    <lineage>
        <taxon>Bacteria</taxon>
        <taxon>Pseudomonadati</taxon>
        <taxon>Pseudomonadota</taxon>
        <taxon>Gammaproteobacteria</taxon>
        <taxon>Natronospirales</taxon>
        <taxon>Natronospiraceae</taxon>
        <taxon>Natronospira</taxon>
    </lineage>
</organism>
<dbReference type="InterPro" id="IPR036791">
    <property type="entry name" value="Ribosomal_bL9_C_sf"/>
</dbReference>
<evidence type="ECO:0000256" key="6">
    <source>
        <dbReference type="ARBA" id="ARBA00035292"/>
    </source>
</evidence>
<evidence type="ECO:0000256" key="8">
    <source>
        <dbReference type="SAM" id="Coils"/>
    </source>
</evidence>
<dbReference type="GO" id="GO:0005840">
    <property type="term" value="C:ribosome"/>
    <property type="evidence" value="ECO:0007669"/>
    <property type="project" value="UniProtKB-KW"/>
</dbReference>
<dbReference type="AlphaFoldDB" id="A0AAP6MLJ9"/>
<evidence type="ECO:0000256" key="5">
    <source>
        <dbReference type="ARBA" id="ARBA00023274"/>
    </source>
</evidence>
<evidence type="ECO:0000256" key="7">
    <source>
        <dbReference type="HAMAP-Rule" id="MF_00503"/>
    </source>
</evidence>
<feature type="coiled-coil region" evidence="8">
    <location>
        <begin position="37"/>
        <end position="75"/>
    </location>
</feature>
<keyword evidence="3 7" id="KW-0694">RNA-binding</keyword>
<dbReference type="SUPFAM" id="SSF55653">
    <property type="entry name" value="Ribosomal protein L9 C-domain"/>
    <property type="match status" value="1"/>
</dbReference>
<dbReference type="GO" id="GO:0019843">
    <property type="term" value="F:rRNA binding"/>
    <property type="evidence" value="ECO:0007669"/>
    <property type="project" value="UniProtKB-UniRule"/>
</dbReference>
<dbReference type="InterPro" id="IPR020069">
    <property type="entry name" value="Ribosomal_bL9_C"/>
</dbReference>
<evidence type="ECO:0000256" key="4">
    <source>
        <dbReference type="ARBA" id="ARBA00022980"/>
    </source>
</evidence>
<dbReference type="InterPro" id="IPR020070">
    <property type="entry name" value="Ribosomal_bL9_N"/>
</dbReference>
<keyword evidence="4 7" id="KW-0689">Ribosomal protein</keyword>
<keyword evidence="11" id="KW-1185">Reference proteome</keyword>
<dbReference type="SUPFAM" id="SSF55658">
    <property type="entry name" value="L9 N-domain-like"/>
    <property type="match status" value="1"/>
</dbReference>
<evidence type="ECO:0000256" key="3">
    <source>
        <dbReference type="ARBA" id="ARBA00022884"/>
    </source>
</evidence>
<dbReference type="Gene3D" id="3.40.5.10">
    <property type="entry name" value="Ribosomal protein L9, N-terminal domain"/>
    <property type="match status" value="1"/>
</dbReference>
<evidence type="ECO:0000259" key="9">
    <source>
        <dbReference type="PROSITE" id="PS00651"/>
    </source>
</evidence>
<feature type="domain" description="Ribosomal protein L9" evidence="9">
    <location>
        <begin position="13"/>
        <end position="40"/>
    </location>
</feature>
<dbReference type="InterPro" id="IPR020594">
    <property type="entry name" value="Ribosomal_bL9_bac/chp"/>
</dbReference>
<evidence type="ECO:0000256" key="1">
    <source>
        <dbReference type="ARBA" id="ARBA00010605"/>
    </source>
</evidence>
<evidence type="ECO:0000313" key="11">
    <source>
        <dbReference type="Proteomes" id="UP001302316"/>
    </source>
</evidence>
<comment type="function">
    <text evidence="7">Binds to the 23S rRNA.</text>
</comment>
<gene>
    <name evidence="7 10" type="primary">rplI</name>
    <name evidence="10" type="ORF">VCB98_02355</name>
</gene>
<accession>A0AAP6MLJ9</accession>
<dbReference type="Proteomes" id="UP001302316">
    <property type="component" value="Unassembled WGS sequence"/>
</dbReference>
<dbReference type="PROSITE" id="PS00651">
    <property type="entry name" value="RIBOSOMAL_L9"/>
    <property type="match status" value="1"/>
</dbReference>
<sequence length="149" mass="16217">MEVILLDKVENLGGLGDRVTVKPGYGRNYLIPYGIAKPATKENIAEFEARRAELEKQAAEALEAAKARAEKLEGLSLEITANAGSEGKLFGSVGPIDIEAVLNEQGHEVERKEIRMHDGPIRVVGEHQVDIHLHSDVDVTITVNVIGEE</sequence>
<dbReference type="NCBIfam" id="TIGR00158">
    <property type="entry name" value="L9"/>
    <property type="match status" value="1"/>
</dbReference>
<comment type="similarity">
    <text evidence="1 7">Belongs to the bacterial ribosomal protein bL9 family.</text>
</comment>
<proteinExistence type="inferred from homology"/>
<keyword evidence="2 7" id="KW-0699">rRNA-binding</keyword>
<dbReference type="PANTHER" id="PTHR21368">
    <property type="entry name" value="50S RIBOSOMAL PROTEIN L9"/>
    <property type="match status" value="1"/>
</dbReference>
<comment type="caution">
    <text evidence="10">The sequence shown here is derived from an EMBL/GenBank/DDBJ whole genome shotgun (WGS) entry which is preliminary data.</text>
</comment>
<keyword evidence="8" id="KW-0175">Coiled coil</keyword>
<dbReference type="GO" id="GO:1990904">
    <property type="term" value="C:ribonucleoprotein complex"/>
    <property type="evidence" value="ECO:0007669"/>
    <property type="project" value="UniProtKB-KW"/>
</dbReference>
<protein>
    <recommendedName>
        <fullName evidence="6 7">Large ribosomal subunit protein bL9</fullName>
    </recommendedName>
</protein>
<dbReference type="InterPro" id="IPR000244">
    <property type="entry name" value="Ribosomal_bL9"/>
</dbReference>
<dbReference type="Gene3D" id="3.10.430.100">
    <property type="entry name" value="Ribosomal protein L9, C-terminal domain"/>
    <property type="match status" value="1"/>
</dbReference>